<gene>
    <name evidence="1" type="ORF">SASPL_114841</name>
</gene>
<sequence length="229" mass="25318">MPAITPAESFFFFGLAFPHELRGSQQSELLKKDDLGFFERELGIEPVRLLLETVPNRVKLAKPGEIGPEKLFSARLSRTSEVREKRVWGSSPVKKLCCRIWGELAGEAHSGEVELDDGGVVGGAVDDEPAQGVGAGEVPEEDAAAHGGAVGVSIEINGEKWLRRKIDFHDFYLCTRFEGQHCCWDGRCSDVIRHIYGLASAPFVHLKKSRRETIPEKVTAEAEEFALGW</sequence>
<protein>
    <submittedName>
        <fullName evidence="1">Uncharacterized protein</fullName>
    </submittedName>
</protein>
<evidence type="ECO:0000313" key="2">
    <source>
        <dbReference type="Proteomes" id="UP000298416"/>
    </source>
</evidence>
<dbReference type="Proteomes" id="UP000298416">
    <property type="component" value="Unassembled WGS sequence"/>
</dbReference>
<name>A0A8X9A129_SALSN</name>
<reference evidence="1" key="1">
    <citation type="submission" date="2018-01" db="EMBL/GenBank/DDBJ databases">
        <authorList>
            <person name="Mao J.F."/>
        </authorList>
    </citation>
    <scope>NUCLEOTIDE SEQUENCE</scope>
    <source>
        <strain evidence="1">Huo1</strain>
        <tissue evidence="1">Leaf</tissue>
    </source>
</reference>
<evidence type="ECO:0000313" key="1">
    <source>
        <dbReference type="EMBL" id="KAG6424423.1"/>
    </source>
</evidence>
<dbReference type="AlphaFoldDB" id="A0A8X9A129"/>
<organism evidence="1">
    <name type="scientific">Salvia splendens</name>
    <name type="common">Scarlet sage</name>
    <dbReference type="NCBI Taxonomy" id="180675"/>
    <lineage>
        <taxon>Eukaryota</taxon>
        <taxon>Viridiplantae</taxon>
        <taxon>Streptophyta</taxon>
        <taxon>Embryophyta</taxon>
        <taxon>Tracheophyta</taxon>
        <taxon>Spermatophyta</taxon>
        <taxon>Magnoliopsida</taxon>
        <taxon>eudicotyledons</taxon>
        <taxon>Gunneridae</taxon>
        <taxon>Pentapetalae</taxon>
        <taxon>asterids</taxon>
        <taxon>lamiids</taxon>
        <taxon>Lamiales</taxon>
        <taxon>Lamiaceae</taxon>
        <taxon>Nepetoideae</taxon>
        <taxon>Mentheae</taxon>
        <taxon>Salviinae</taxon>
        <taxon>Salvia</taxon>
        <taxon>Salvia subgen. Calosphace</taxon>
        <taxon>core Calosphace</taxon>
    </lineage>
</organism>
<proteinExistence type="predicted"/>
<comment type="caution">
    <text evidence="1">The sequence shown here is derived from an EMBL/GenBank/DDBJ whole genome shotgun (WGS) entry which is preliminary data.</text>
</comment>
<keyword evidence="2" id="KW-1185">Reference proteome</keyword>
<dbReference type="EMBL" id="PNBA02000005">
    <property type="protein sequence ID" value="KAG6424423.1"/>
    <property type="molecule type" value="Genomic_DNA"/>
</dbReference>
<reference evidence="1" key="2">
    <citation type="submission" date="2020-08" db="EMBL/GenBank/DDBJ databases">
        <title>Plant Genome Project.</title>
        <authorList>
            <person name="Zhang R.-G."/>
        </authorList>
    </citation>
    <scope>NUCLEOTIDE SEQUENCE</scope>
    <source>
        <strain evidence="1">Huo1</strain>
        <tissue evidence="1">Leaf</tissue>
    </source>
</reference>
<accession>A0A8X9A129</accession>